<keyword evidence="6" id="KW-1133">Transmembrane helix</keyword>
<comment type="catalytic activity">
    <reaction evidence="1">
        <text>a 1,2-diacyl-sn-glycero-3-phospho-(1D-myo-inositol) + ATP = a 1,2-diacyl-sn-glycero-3-phospho-(1D-myo-inositol 4-phosphate) + ADP + H(+)</text>
        <dbReference type="Rhea" id="RHEA:19877"/>
        <dbReference type="ChEBI" id="CHEBI:15378"/>
        <dbReference type="ChEBI" id="CHEBI:30616"/>
        <dbReference type="ChEBI" id="CHEBI:57880"/>
        <dbReference type="ChEBI" id="CHEBI:58178"/>
        <dbReference type="ChEBI" id="CHEBI:456216"/>
        <dbReference type="EC" id="2.7.1.67"/>
    </reaction>
</comment>
<evidence type="ECO:0000256" key="7">
    <source>
        <dbReference type="SAM" id="SignalP"/>
    </source>
</evidence>
<dbReference type="EC" id="2.7.1.67" evidence="2"/>
<accession>A0A9N8DDD7</accession>
<reference evidence="9" key="1">
    <citation type="submission" date="2020-06" db="EMBL/GenBank/DDBJ databases">
        <authorList>
            <consortium name="Plant Systems Biology data submission"/>
        </authorList>
    </citation>
    <scope>NUCLEOTIDE SEQUENCE</scope>
    <source>
        <strain evidence="9">D6</strain>
    </source>
</reference>
<feature type="region of interest" description="Disordered" evidence="5">
    <location>
        <begin position="979"/>
        <end position="1011"/>
    </location>
</feature>
<evidence type="ECO:0000256" key="4">
    <source>
        <dbReference type="ARBA" id="ARBA00022777"/>
    </source>
</evidence>
<feature type="region of interest" description="Disordered" evidence="5">
    <location>
        <begin position="1026"/>
        <end position="1083"/>
    </location>
</feature>
<feature type="transmembrane region" description="Helical" evidence="6">
    <location>
        <begin position="83"/>
        <end position="103"/>
    </location>
</feature>
<dbReference type="GO" id="GO:0016020">
    <property type="term" value="C:membrane"/>
    <property type="evidence" value="ECO:0007669"/>
    <property type="project" value="TreeGrafter"/>
</dbReference>
<feature type="signal peptide" evidence="7">
    <location>
        <begin position="1"/>
        <end position="15"/>
    </location>
</feature>
<proteinExistence type="predicted"/>
<evidence type="ECO:0000256" key="1">
    <source>
        <dbReference type="ARBA" id="ARBA00001686"/>
    </source>
</evidence>
<name>A0A9N8DDD7_9STRA</name>
<feature type="transmembrane region" description="Helical" evidence="6">
    <location>
        <begin position="184"/>
        <end position="204"/>
    </location>
</feature>
<feature type="compositionally biased region" description="Polar residues" evidence="5">
    <location>
        <begin position="939"/>
        <end position="952"/>
    </location>
</feature>
<dbReference type="PANTHER" id="PTHR10048:SF22">
    <property type="entry name" value="PHOSPHATIDYLINOSITOL 4-KINASE BETA"/>
    <property type="match status" value="1"/>
</dbReference>
<evidence type="ECO:0000313" key="9">
    <source>
        <dbReference type="EMBL" id="CAB9500574.1"/>
    </source>
</evidence>
<feature type="compositionally biased region" description="Basic and acidic residues" evidence="5">
    <location>
        <begin position="984"/>
        <end position="997"/>
    </location>
</feature>
<dbReference type="Pfam" id="PF00454">
    <property type="entry name" value="PI3_PI4_kinase"/>
    <property type="match status" value="1"/>
</dbReference>
<dbReference type="GO" id="GO:0005737">
    <property type="term" value="C:cytoplasm"/>
    <property type="evidence" value="ECO:0007669"/>
    <property type="project" value="TreeGrafter"/>
</dbReference>
<comment type="caution">
    <text evidence="9">The sequence shown here is derived from an EMBL/GenBank/DDBJ whole genome shotgun (WGS) entry which is preliminary data.</text>
</comment>
<dbReference type="InterPro" id="IPR000403">
    <property type="entry name" value="PI3/4_kinase_cat_dom"/>
</dbReference>
<dbReference type="Gene3D" id="1.10.1070.11">
    <property type="entry name" value="Phosphatidylinositol 3-/4-kinase, catalytic domain"/>
    <property type="match status" value="1"/>
</dbReference>
<dbReference type="PROSITE" id="PS00916">
    <property type="entry name" value="PI3_4_KINASE_2"/>
    <property type="match status" value="1"/>
</dbReference>
<dbReference type="GO" id="GO:0004430">
    <property type="term" value="F:1-phosphatidylinositol 4-kinase activity"/>
    <property type="evidence" value="ECO:0007669"/>
    <property type="project" value="UniProtKB-EC"/>
</dbReference>
<dbReference type="PROSITE" id="PS50290">
    <property type="entry name" value="PI3_4_KINASE_3"/>
    <property type="match status" value="1"/>
</dbReference>
<sequence>MPFLIPALLSGVCDALILVLQEHRLETLWLLEDESASLLLDNNNGTSNETYYNPHHHHRHHYDTNLEESLSASSLASITVHRVQYLAIIAVVRLLLLLFPLPYHSYTGTAIRFPVFYHYLYGMTLAAVILHMLALSMIDPDSLATLAGIHHRKEGTLPPEEDSEDLWQQETELATQDMLNRSCWWILFLSLISVCSHIVMLIHVRSTAPSPSYFSFSGGKKKKLVYYYNQWRNVNSSNTSQLDPEQPQPLLSQQPTEEEGRNPVVPMTPENNGNNLKRDIPTSPIHKLSSQYDEFMSEMQNQISGLKKDWTHKLDDFTQRHLRSLSGGAGGSRNAMQHNPLLPLTPFRVLLQLFAYEDVIDSGKLDAVFDMDQGQSLTFFVPQLLSFLLHGAYYEADPTKLEQWILDKCERHAHFAHRCYWFLRAWSLEQPAYHPTTNNSTSPFQQYSPGNSTASLQQQGTTPSNNNHQHRRNQSSEEDAAFILSTPPPTDAGRRSRSSSFASIGGAVGNATHQKLLPEERAVVEGLLLKVVQKGGAAARILQYGRPNHKVTDERNGGTPQKNGKKKRRGKRDKVVPRNGTSKPETQQQQANPGEPIPAGIFWDEDVCIGSDKNYKDDTDLEENQPMSSTSLVSELVLTPEMEASLPVDPNTGFPSHRHLDALMVSHRYGFVPLVTAKREREQSMVPTSTPASSDSFQATPRFLDALLSMADGLFLVPREQRKRELRRQLQNIEVEMLPSNAVYVPISNVYHRVWRIVSEESIALNTKERVPCIILLEVVDYENDLQRKVDKANISDDEESTDELDDVTEPWDSKRSKEKRTLELPKLGIAKKKTRKADAPISDSNNLQAPTLPGSAASAFSLPYYTLMGGMTEAEIVNHWRFAKRDPHRGESILDKIALPLDMNRMKEKIHQLRDKQEAILHDLLHMTMPDDQKHNAGKQSAVEQPDHTSASLEHDTEVAAFLCNDAYEGTKMLGRSAVTTEQDEHARDLSPDRHPTPASMGQWSSPISGRRRTILLDDLETVVAGNSSGQDNDNLTPAAYGSTYQGRGKGNGTNGLPPRPDSRVGDTTDSPNRGAKYTSAKNQPHKVIFRENWQAKEERLRKKSAFGTHRGWRVLPILVKANDDLRQEQLASQLIQRMAFILARERVPVWLCPYEIIAITDTGGIMEAIPDTISLDSLKRNDPNFIDLKAFFHSFFGDNIEDLADAKSNFVESLAAYSIVTFLLQIKDRHNGNILLDNRGHIIHIDFGFFFLSSPGKNTGFESAPFKLTRDFVEVLGGPDSHAFRTFRELCVRSFLVLRRHCMEIILLVEMLKAGNEDLACFRGRPDDAIKGLRERFRLDLSDRACREYVHALIDESLENWRTNWYDRYQKYCVGVL</sequence>
<gene>
    <name evidence="9" type="ORF">SEMRO_87_G045940.1</name>
</gene>
<feature type="compositionally biased region" description="Basic residues" evidence="5">
    <location>
        <begin position="563"/>
        <end position="572"/>
    </location>
</feature>
<evidence type="ECO:0000256" key="6">
    <source>
        <dbReference type="SAM" id="Phobius"/>
    </source>
</evidence>
<feature type="transmembrane region" description="Helical" evidence="6">
    <location>
        <begin position="115"/>
        <end position="138"/>
    </location>
</feature>
<feature type="domain" description="PI3K/PI4K catalytic" evidence="8">
    <location>
        <begin position="1093"/>
        <end position="1364"/>
    </location>
</feature>
<keyword evidence="3" id="KW-0808">Transferase</keyword>
<feature type="region of interest" description="Disordered" evidence="5">
    <location>
        <begin position="437"/>
        <end position="501"/>
    </location>
</feature>
<dbReference type="Proteomes" id="UP001153069">
    <property type="component" value="Unassembled WGS sequence"/>
</dbReference>
<feature type="region of interest" description="Disordered" evidence="5">
    <location>
        <begin position="793"/>
        <end position="818"/>
    </location>
</feature>
<evidence type="ECO:0000256" key="2">
    <source>
        <dbReference type="ARBA" id="ARBA00012169"/>
    </source>
</evidence>
<feature type="compositionally biased region" description="Polar residues" evidence="5">
    <location>
        <begin position="437"/>
        <end position="467"/>
    </location>
</feature>
<keyword evidence="7" id="KW-0732">Signal</keyword>
<dbReference type="CDD" id="cd05168">
    <property type="entry name" value="PI4Kc_III_beta"/>
    <property type="match status" value="1"/>
</dbReference>
<organism evidence="9 10">
    <name type="scientific">Seminavis robusta</name>
    <dbReference type="NCBI Taxonomy" id="568900"/>
    <lineage>
        <taxon>Eukaryota</taxon>
        <taxon>Sar</taxon>
        <taxon>Stramenopiles</taxon>
        <taxon>Ochrophyta</taxon>
        <taxon>Bacillariophyta</taxon>
        <taxon>Bacillariophyceae</taxon>
        <taxon>Bacillariophycidae</taxon>
        <taxon>Naviculales</taxon>
        <taxon>Naviculaceae</taxon>
        <taxon>Seminavis</taxon>
    </lineage>
</organism>
<dbReference type="GO" id="GO:0048015">
    <property type="term" value="P:phosphatidylinositol-mediated signaling"/>
    <property type="evidence" value="ECO:0007669"/>
    <property type="project" value="TreeGrafter"/>
</dbReference>
<feature type="region of interest" description="Disordered" evidence="5">
    <location>
        <begin position="237"/>
        <end position="283"/>
    </location>
</feature>
<feature type="region of interest" description="Disordered" evidence="5">
    <location>
        <begin position="932"/>
        <end position="952"/>
    </location>
</feature>
<dbReference type="Gene3D" id="3.30.1010.10">
    <property type="entry name" value="Phosphatidylinositol 3-kinase Catalytic Subunit, Chain A, domain 4"/>
    <property type="match status" value="1"/>
</dbReference>
<evidence type="ECO:0000313" key="10">
    <source>
        <dbReference type="Proteomes" id="UP001153069"/>
    </source>
</evidence>
<keyword evidence="4" id="KW-0418">Kinase</keyword>
<dbReference type="InterPro" id="IPR018936">
    <property type="entry name" value="PI3/4_kinase_CS"/>
</dbReference>
<feature type="compositionally biased region" description="Low complexity" evidence="5">
    <location>
        <begin position="241"/>
        <end position="255"/>
    </location>
</feature>
<dbReference type="GO" id="GO:0046854">
    <property type="term" value="P:phosphatidylinositol phosphate biosynthetic process"/>
    <property type="evidence" value="ECO:0007669"/>
    <property type="project" value="InterPro"/>
</dbReference>
<dbReference type="InterPro" id="IPR036940">
    <property type="entry name" value="PI3/4_kinase_cat_sf"/>
</dbReference>
<dbReference type="FunFam" id="1.10.1070.11:FF:000016">
    <property type="entry name" value="PIK1p Phosphatidylinositol 4-kinase"/>
    <property type="match status" value="1"/>
</dbReference>
<dbReference type="PROSITE" id="PS00915">
    <property type="entry name" value="PI3_4_KINASE_1"/>
    <property type="match status" value="1"/>
</dbReference>
<dbReference type="PANTHER" id="PTHR10048">
    <property type="entry name" value="PHOSPHATIDYLINOSITOL KINASE"/>
    <property type="match status" value="1"/>
</dbReference>
<keyword evidence="10" id="KW-1185">Reference proteome</keyword>
<dbReference type="InterPro" id="IPR011009">
    <property type="entry name" value="Kinase-like_dom_sf"/>
</dbReference>
<protein>
    <recommendedName>
        <fullName evidence="2">1-phosphatidylinositol 4-kinase</fullName>
        <ecNumber evidence="2">2.7.1.67</ecNumber>
    </recommendedName>
</protein>
<dbReference type="InterPro" id="IPR015433">
    <property type="entry name" value="PI3/4_kinase"/>
</dbReference>
<dbReference type="SMART" id="SM00146">
    <property type="entry name" value="PI3Kc"/>
    <property type="match status" value="1"/>
</dbReference>
<feature type="region of interest" description="Disordered" evidence="5">
    <location>
        <begin position="543"/>
        <end position="600"/>
    </location>
</feature>
<feature type="compositionally biased region" description="Polar residues" evidence="5">
    <location>
        <begin position="1026"/>
        <end position="1037"/>
    </location>
</feature>
<evidence type="ECO:0000256" key="3">
    <source>
        <dbReference type="ARBA" id="ARBA00022679"/>
    </source>
</evidence>
<feature type="compositionally biased region" description="Polar residues" evidence="5">
    <location>
        <begin position="579"/>
        <end position="592"/>
    </location>
</feature>
<evidence type="ECO:0000259" key="8">
    <source>
        <dbReference type="PROSITE" id="PS50290"/>
    </source>
</evidence>
<dbReference type="SUPFAM" id="SSF56112">
    <property type="entry name" value="Protein kinase-like (PK-like)"/>
    <property type="match status" value="1"/>
</dbReference>
<keyword evidence="6" id="KW-0472">Membrane</keyword>
<dbReference type="EMBL" id="CAICTM010000086">
    <property type="protein sequence ID" value="CAB9500574.1"/>
    <property type="molecule type" value="Genomic_DNA"/>
</dbReference>
<dbReference type="OrthoDB" id="10264149at2759"/>
<dbReference type="InterPro" id="IPR057754">
    <property type="entry name" value="PI4-kinase_beta/PIK1_cat"/>
</dbReference>
<feature type="chain" id="PRO_5040275365" description="1-phosphatidylinositol 4-kinase" evidence="7">
    <location>
        <begin position="16"/>
        <end position="1379"/>
    </location>
</feature>
<keyword evidence="6" id="KW-0812">Transmembrane</keyword>
<evidence type="ECO:0000256" key="5">
    <source>
        <dbReference type="SAM" id="MobiDB-lite"/>
    </source>
</evidence>
<feature type="compositionally biased region" description="Acidic residues" evidence="5">
    <location>
        <begin position="796"/>
        <end position="810"/>
    </location>
</feature>